<sequence length="13" mass="1538">VFYTLPIEEIISN</sequence>
<comment type="caution">
    <text evidence="1">The sequence shown here is derived from an EMBL/GenBank/DDBJ whole genome shotgun (WGS) entry which is preliminary data.</text>
</comment>
<proteinExistence type="predicted"/>
<evidence type="ECO:0000313" key="1">
    <source>
        <dbReference type="EMBL" id="CAF3717470.1"/>
    </source>
</evidence>
<protein>
    <submittedName>
        <fullName evidence="1">Uncharacterized protein</fullName>
    </submittedName>
</protein>
<evidence type="ECO:0000313" key="2">
    <source>
        <dbReference type="Proteomes" id="UP000663881"/>
    </source>
</evidence>
<feature type="non-terminal residue" evidence="1">
    <location>
        <position position="1"/>
    </location>
</feature>
<accession>A0A818VYF1</accession>
<name>A0A818VYF1_9BILA</name>
<organism evidence="1 2">
    <name type="scientific">Adineta steineri</name>
    <dbReference type="NCBI Taxonomy" id="433720"/>
    <lineage>
        <taxon>Eukaryota</taxon>
        <taxon>Metazoa</taxon>
        <taxon>Spiralia</taxon>
        <taxon>Gnathifera</taxon>
        <taxon>Rotifera</taxon>
        <taxon>Eurotatoria</taxon>
        <taxon>Bdelloidea</taxon>
        <taxon>Adinetida</taxon>
        <taxon>Adinetidae</taxon>
        <taxon>Adineta</taxon>
    </lineage>
</organism>
<dbReference type="Proteomes" id="UP000663881">
    <property type="component" value="Unassembled WGS sequence"/>
</dbReference>
<dbReference type="EMBL" id="CAJOAY010000693">
    <property type="protein sequence ID" value="CAF3717470.1"/>
    <property type="molecule type" value="Genomic_DNA"/>
</dbReference>
<reference evidence="1" key="1">
    <citation type="submission" date="2021-02" db="EMBL/GenBank/DDBJ databases">
        <authorList>
            <person name="Nowell W R."/>
        </authorList>
    </citation>
    <scope>NUCLEOTIDE SEQUENCE</scope>
</reference>
<gene>
    <name evidence="1" type="ORF">OKA104_LOCUS13626</name>
</gene>